<dbReference type="GO" id="GO:0070967">
    <property type="term" value="F:coenzyme F420 binding"/>
    <property type="evidence" value="ECO:0007669"/>
    <property type="project" value="TreeGrafter"/>
</dbReference>
<feature type="domain" description="Pyridoxamine 5'-phosphate oxidase N-terminal" evidence="2">
    <location>
        <begin position="12"/>
        <end position="144"/>
    </location>
</feature>
<dbReference type="NCBIfam" id="TIGR03618">
    <property type="entry name" value="Rv1155_F420"/>
    <property type="match status" value="1"/>
</dbReference>
<evidence type="ECO:0000256" key="1">
    <source>
        <dbReference type="ARBA" id="ARBA00023002"/>
    </source>
</evidence>
<dbReference type="Pfam" id="PF01243">
    <property type="entry name" value="PNPOx_N"/>
    <property type="match status" value="1"/>
</dbReference>
<proteinExistence type="predicted"/>
<dbReference type="InterPro" id="IPR052019">
    <property type="entry name" value="F420H2_bilvrd_red/Heme_oxyg"/>
</dbReference>
<dbReference type="AlphaFoldDB" id="A0A6L6Y276"/>
<evidence type="ECO:0000313" key="3">
    <source>
        <dbReference type="EMBL" id="MVQ51705.1"/>
    </source>
</evidence>
<dbReference type="SUPFAM" id="SSF50475">
    <property type="entry name" value="FMN-binding split barrel"/>
    <property type="match status" value="1"/>
</dbReference>
<dbReference type="InterPro" id="IPR011576">
    <property type="entry name" value="Pyridox_Oxase_N"/>
</dbReference>
<evidence type="ECO:0000259" key="2">
    <source>
        <dbReference type="Pfam" id="PF01243"/>
    </source>
</evidence>
<dbReference type="GO" id="GO:0005829">
    <property type="term" value="C:cytosol"/>
    <property type="evidence" value="ECO:0007669"/>
    <property type="project" value="TreeGrafter"/>
</dbReference>
<dbReference type="GO" id="GO:0016627">
    <property type="term" value="F:oxidoreductase activity, acting on the CH-CH group of donors"/>
    <property type="evidence" value="ECO:0007669"/>
    <property type="project" value="TreeGrafter"/>
</dbReference>
<dbReference type="Proteomes" id="UP000473525">
    <property type="component" value="Unassembled WGS sequence"/>
</dbReference>
<dbReference type="PANTHER" id="PTHR35176:SF6">
    <property type="entry name" value="HEME OXYGENASE HI_0854-RELATED"/>
    <property type="match status" value="1"/>
</dbReference>
<accession>A0A6L6Y276</accession>
<name>A0A6L6Y276_9ACTN</name>
<dbReference type="EMBL" id="WSEK01000005">
    <property type="protein sequence ID" value="MVQ51705.1"/>
    <property type="molecule type" value="Genomic_DNA"/>
</dbReference>
<protein>
    <submittedName>
        <fullName evidence="3">TIGR03618 family F420-dependent PPOX class oxidoreductase</fullName>
    </submittedName>
</protein>
<gene>
    <name evidence="3" type="ORF">GON03_21200</name>
</gene>
<dbReference type="Gene3D" id="2.30.110.10">
    <property type="entry name" value="Electron Transport, Fmn-binding Protein, Chain A"/>
    <property type="match status" value="1"/>
</dbReference>
<dbReference type="RefSeq" id="WP_157346694.1">
    <property type="nucleotide sequence ID" value="NZ_WSEK01000005.1"/>
</dbReference>
<evidence type="ECO:0000313" key="4">
    <source>
        <dbReference type="Proteomes" id="UP000473525"/>
    </source>
</evidence>
<keyword evidence="4" id="KW-1185">Reference proteome</keyword>
<dbReference type="InterPro" id="IPR019920">
    <property type="entry name" value="F420-binding_dom_put"/>
</dbReference>
<comment type="caution">
    <text evidence="3">The sequence shown here is derived from an EMBL/GenBank/DDBJ whole genome shotgun (WGS) entry which is preliminary data.</text>
</comment>
<sequence>MANQRGQVVMSDAEVAEFLDQQRSSTLATYGPQGQIHLVGMWYAVIDGEIWFETKKKAQKTVNVRRDPRCSFLVEAGHTYDQLRGVAIEGRAEVIEDEAVVWDVCVNIFERYNGAYSEEMKPFVEFMAHNRAALRLVPDRVRSWDHRKLGLPVMELGGSTAPYVG</sequence>
<reference evidence="3 4" key="1">
    <citation type="submission" date="2019-12" db="EMBL/GenBank/DDBJ databases">
        <authorList>
            <person name="Huq M.A."/>
        </authorList>
    </citation>
    <scope>NUCLEOTIDE SEQUENCE [LARGE SCALE GENOMIC DNA]</scope>
    <source>
        <strain evidence="3 4">MAH-18</strain>
    </source>
</reference>
<dbReference type="PANTHER" id="PTHR35176">
    <property type="entry name" value="HEME OXYGENASE HI_0854-RELATED"/>
    <property type="match status" value="1"/>
</dbReference>
<organism evidence="3 4">
    <name type="scientific">Nocardioides agri</name>
    <dbReference type="NCBI Taxonomy" id="2682843"/>
    <lineage>
        <taxon>Bacteria</taxon>
        <taxon>Bacillati</taxon>
        <taxon>Actinomycetota</taxon>
        <taxon>Actinomycetes</taxon>
        <taxon>Propionibacteriales</taxon>
        <taxon>Nocardioidaceae</taxon>
        <taxon>Nocardioides</taxon>
    </lineage>
</organism>
<keyword evidence="1" id="KW-0560">Oxidoreductase</keyword>
<dbReference type="InterPro" id="IPR012349">
    <property type="entry name" value="Split_barrel_FMN-bd"/>
</dbReference>